<keyword evidence="3" id="KW-0975">Bacterial flagellum</keyword>
<dbReference type="SUPFAM" id="SSF141371">
    <property type="entry name" value="PilZ domain-like"/>
    <property type="match status" value="2"/>
</dbReference>
<keyword evidence="1" id="KW-0973">c-di-GMP</keyword>
<evidence type="ECO:0000259" key="5">
    <source>
        <dbReference type="Pfam" id="PF12945"/>
    </source>
</evidence>
<protein>
    <submittedName>
        <fullName evidence="6">C-di-GMP-binding flagellar brake protein YcgR</fullName>
    </submittedName>
</protein>
<dbReference type="EMBL" id="JAUSUG010000028">
    <property type="protein sequence ID" value="MDQ0257500.1"/>
    <property type="molecule type" value="Genomic_DNA"/>
</dbReference>
<keyword evidence="2" id="KW-0547">Nucleotide-binding</keyword>
<dbReference type="InterPro" id="IPR009875">
    <property type="entry name" value="PilZ_domain"/>
</dbReference>
<comment type="caution">
    <text evidence="6">The sequence shown here is derived from an EMBL/GenBank/DDBJ whole genome shotgun (WGS) entry which is preliminary data.</text>
</comment>
<name>A0ABU0A580_9BACI</name>
<evidence type="ECO:0000313" key="6">
    <source>
        <dbReference type="EMBL" id="MDQ0257500.1"/>
    </source>
</evidence>
<organism evidence="6 7">
    <name type="scientific">Evansella vedderi</name>
    <dbReference type="NCBI Taxonomy" id="38282"/>
    <lineage>
        <taxon>Bacteria</taxon>
        <taxon>Bacillati</taxon>
        <taxon>Bacillota</taxon>
        <taxon>Bacilli</taxon>
        <taxon>Bacillales</taxon>
        <taxon>Bacillaceae</taxon>
        <taxon>Evansella</taxon>
    </lineage>
</organism>
<keyword evidence="6" id="KW-0969">Cilium</keyword>
<proteinExistence type="predicted"/>
<evidence type="ECO:0000256" key="2">
    <source>
        <dbReference type="ARBA" id="ARBA00022741"/>
    </source>
</evidence>
<feature type="domain" description="Type III secretion system flagellar brake protein YcgR PilZN" evidence="5">
    <location>
        <begin position="4"/>
        <end position="90"/>
    </location>
</feature>
<accession>A0ABU0A580</accession>
<keyword evidence="7" id="KW-1185">Reference proteome</keyword>
<keyword evidence="6" id="KW-0966">Cell projection</keyword>
<dbReference type="InterPro" id="IPR012349">
    <property type="entry name" value="Split_barrel_FMN-bd"/>
</dbReference>
<dbReference type="Gene3D" id="2.40.10.220">
    <property type="entry name" value="predicted glycosyltransferase like domains"/>
    <property type="match status" value="1"/>
</dbReference>
<dbReference type="RefSeq" id="WP_307331305.1">
    <property type="nucleotide sequence ID" value="NZ_JAUSUG010000028.1"/>
</dbReference>
<evidence type="ECO:0000256" key="3">
    <source>
        <dbReference type="ARBA" id="ARBA00023143"/>
    </source>
</evidence>
<dbReference type="InterPro" id="IPR009926">
    <property type="entry name" value="T3SS_YcgR_PilZN"/>
</dbReference>
<gene>
    <name evidence="6" type="ORF">J2S74_004958</name>
</gene>
<dbReference type="Gene3D" id="2.30.110.10">
    <property type="entry name" value="Electron Transport, Fmn-binding Protein, Chain A"/>
    <property type="match status" value="1"/>
</dbReference>
<evidence type="ECO:0000256" key="1">
    <source>
        <dbReference type="ARBA" id="ARBA00022636"/>
    </source>
</evidence>
<feature type="domain" description="PilZ" evidence="4">
    <location>
        <begin position="99"/>
        <end position="207"/>
    </location>
</feature>
<dbReference type="Proteomes" id="UP001230005">
    <property type="component" value="Unassembled WGS sequence"/>
</dbReference>
<keyword evidence="6" id="KW-0282">Flagellum</keyword>
<reference evidence="6 7" key="1">
    <citation type="submission" date="2023-07" db="EMBL/GenBank/DDBJ databases">
        <title>Genomic Encyclopedia of Type Strains, Phase IV (KMG-IV): sequencing the most valuable type-strain genomes for metagenomic binning, comparative biology and taxonomic classification.</title>
        <authorList>
            <person name="Goeker M."/>
        </authorList>
    </citation>
    <scope>NUCLEOTIDE SEQUENCE [LARGE SCALE GENOMIC DNA]</scope>
    <source>
        <strain evidence="6 7">DSM 9768</strain>
    </source>
</reference>
<dbReference type="Pfam" id="PF12945">
    <property type="entry name" value="PilZNR"/>
    <property type="match status" value="1"/>
</dbReference>
<dbReference type="Pfam" id="PF07238">
    <property type="entry name" value="PilZ"/>
    <property type="match status" value="1"/>
</dbReference>
<evidence type="ECO:0000313" key="7">
    <source>
        <dbReference type="Proteomes" id="UP001230005"/>
    </source>
</evidence>
<sequence>MIKAGSTVFLELKNGAEEKKHFRTKVVDLEANQLLIHFPVDEKSKKPHYFLEGTEFRAWFLGKDQAIYLFDTEVLGKIDRKFPSLILRNPGFDQFIRIQRRQYVRIDTSIDVAVHSIHGEFQPFTTITLDVSGGGMALLLSTNHPLKEKSVVDIWLSLHFQSGEILYITSRAKVVRIIQEEDKVKGSLQFTEIKEGDRQKIIRYCFEKQLVIRKREKELTKSN</sequence>
<evidence type="ECO:0000259" key="4">
    <source>
        <dbReference type="Pfam" id="PF07238"/>
    </source>
</evidence>